<evidence type="ECO:0000313" key="2">
    <source>
        <dbReference type="EMBL" id="KAK6334410.1"/>
    </source>
</evidence>
<comment type="caution">
    <text evidence="2">The sequence shown here is derived from an EMBL/GenBank/DDBJ whole genome shotgun (WGS) entry which is preliminary data.</text>
</comment>
<organism evidence="2 3">
    <name type="scientific">Orbilia blumenaviensis</name>
    <dbReference type="NCBI Taxonomy" id="1796055"/>
    <lineage>
        <taxon>Eukaryota</taxon>
        <taxon>Fungi</taxon>
        <taxon>Dikarya</taxon>
        <taxon>Ascomycota</taxon>
        <taxon>Pezizomycotina</taxon>
        <taxon>Orbiliomycetes</taxon>
        <taxon>Orbiliales</taxon>
        <taxon>Orbiliaceae</taxon>
        <taxon>Orbilia</taxon>
    </lineage>
</organism>
<proteinExistence type="predicted"/>
<reference evidence="2 3" key="1">
    <citation type="submission" date="2019-10" db="EMBL/GenBank/DDBJ databases">
        <authorList>
            <person name="Palmer J.M."/>
        </authorList>
    </citation>
    <scope>NUCLEOTIDE SEQUENCE [LARGE SCALE GENOMIC DNA]</scope>
    <source>
        <strain evidence="2 3">TWF730</strain>
    </source>
</reference>
<dbReference type="AlphaFoldDB" id="A0AAV9U2Y4"/>
<gene>
    <name evidence="2" type="ORF">TWF730_003624</name>
</gene>
<accession>A0AAV9U2Y4</accession>
<feature type="region of interest" description="Disordered" evidence="1">
    <location>
        <begin position="94"/>
        <end position="120"/>
    </location>
</feature>
<evidence type="ECO:0000313" key="3">
    <source>
        <dbReference type="Proteomes" id="UP001373714"/>
    </source>
</evidence>
<dbReference type="Proteomes" id="UP001373714">
    <property type="component" value="Unassembled WGS sequence"/>
</dbReference>
<feature type="compositionally biased region" description="Basic and acidic residues" evidence="1">
    <location>
        <begin position="94"/>
        <end position="104"/>
    </location>
</feature>
<name>A0AAV9U2Y4_9PEZI</name>
<dbReference type="EMBL" id="JAVHNS010000015">
    <property type="protein sequence ID" value="KAK6334410.1"/>
    <property type="molecule type" value="Genomic_DNA"/>
</dbReference>
<sequence>MPYLPGILFDMEGNLLDNQDNLIHKCYNALREDIVVFPKIELSPAVDPLAGLLTPIPSDASCAVKAESDLQLEPTHGEQEEIKLEDIPNILPKDTELSDVKDSPQESTTPNDTAEKNLKPEALNDSEDCIVVHVQKKLLRPLNWDKGQAPKELRVKKILPSEIVSTIQQLKQTIQLPDYSCVSYFRDLSGLFKIIPRDDERMEDLKHLICRAFLVFRISDIKEQVILRLPREDPDLLVMYNILMLCLLKGKSGVREVLGFLEID</sequence>
<protein>
    <submittedName>
        <fullName evidence="2">Uncharacterized protein</fullName>
    </submittedName>
</protein>
<keyword evidence="3" id="KW-1185">Reference proteome</keyword>
<evidence type="ECO:0000256" key="1">
    <source>
        <dbReference type="SAM" id="MobiDB-lite"/>
    </source>
</evidence>